<gene>
    <name evidence="2" type="ORF">HAX54_046340</name>
</gene>
<evidence type="ECO:0000313" key="2">
    <source>
        <dbReference type="EMBL" id="MCD7461523.1"/>
    </source>
</evidence>
<dbReference type="Proteomes" id="UP000823775">
    <property type="component" value="Unassembled WGS sequence"/>
</dbReference>
<proteinExistence type="predicted"/>
<reference evidence="2 3" key="1">
    <citation type="journal article" date="2021" name="BMC Genomics">
        <title>Datura genome reveals duplications of psychoactive alkaloid biosynthetic genes and high mutation rate following tissue culture.</title>
        <authorList>
            <person name="Rajewski A."/>
            <person name="Carter-House D."/>
            <person name="Stajich J."/>
            <person name="Litt A."/>
        </authorList>
    </citation>
    <scope>NUCLEOTIDE SEQUENCE [LARGE SCALE GENOMIC DNA]</scope>
    <source>
        <strain evidence="2">AR-01</strain>
    </source>
</reference>
<feature type="compositionally biased region" description="Acidic residues" evidence="1">
    <location>
        <begin position="108"/>
        <end position="120"/>
    </location>
</feature>
<feature type="region of interest" description="Disordered" evidence="1">
    <location>
        <begin position="72"/>
        <end position="133"/>
    </location>
</feature>
<comment type="caution">
    <text evidence="2">The sequence shown here is derived from an EMBL/GenBank/DDBJ whole genome shotgun (WGS) entry which is preliminary data.</text>
</comment>
<feature type="compositionally biased region" description="Acidic residues" evidence="1">
    <location>
        <begin position="90"/>
        <end position="99"/>
    </location>
</feature>
<protein>
    <submittedName>
        <fullName evidence="2">Uncharacterized protein</fullName>
    </submittedName>
</protein>
<evidence type="ECO:0000256" key="1">
    <source>
        <dbReference type="SAM" id="MobiDB-lite"/>
    </source>
</evidence>
<evidence type="ECO:0000313" key="3">
    <source>
        <dbReference type="Proteomes" id="UP000823775"/>
    </source>
</evidence>
<organism evidence="2 3">
    <name type="scientific">Datura stramonium</name>
    <name type="common">Jimsonweed</name>
    <name type="synonym">Common thornapple</name>
    <dbReference type="NCBI Taxonomy" id="4076"/>
    <lineage>
        <taxon>Eukaryota</taxon>
        <taxon>Viridiplantae</taxon>
        <taxon>Streptophyta</taxon>
        <taxon>Embryophyta</taxon>
        <taxon>Tracheophyta</taxon>
        <taxon>Spermatophyta</taxon>
        <taxon>Magnoliopsida</taxon>
        <taxon>eudicotyledons</taxon>
        <taxon>Gunneridae</taxon>
        <taxon>Pentapetalae</taxon>
        <taxon>asterids</taxon>
        <taxon>lamiids</taxon>
        <taxon>Solanales</taxon>
        <taxon>Solanaceae</taxon>
        <taxon>Solanoideae</taxon>
        <taxon>Datureae</taxon>
        <taxon>Datura</taxon>
    </lineage>
</organism>
<name>A0ABS8SS02_DATST</name>
<accession>A0ABS8SS02</accession>
<sequence>MDPKPSKGKGVASSSQCPKKKDWFKRHQWRKLVCHNNHHNDLNSVGSRNKKIEEEVVDYRSRYDLKGLDVTKTKKPEGIHGPVLSISFEEPFDDDDLTDDEKARIDSDLEFDGDDGEYSEMGEAAYAPTDDED</sequence>
<feature type="region of interest" description="Disordered" evidence="1">
    <location>
        <begin position="1"/>
        <end position="22"/>
    </location>
</feature>
<keyword evidence="3" id="KW-1185">Reference proteome</keyword>
<dbReference type="EMBL" id="JACEIK010000730">
    <property type="protein sequence ID" value="MCD7461523.1"/>
    <property type="molecule type" value="Genomic_DNA"/>
</dbReference>